<dbReference type="Proteomes" id="UP000739411">
    <property type="component" value="Unassembled WGS sequence"/>
</dbReference>
<dbReference type="SMART" id="SM00052">
    <property type="entry name" value="EAL"/>
    <property type="match status" value="1"/>
</dbReference>
<dbReference type="InterPro" id="IPR052155">
    <property type="entry name" value="Biofilm_reg_signaling"/>
</dbReference>
<dbReference type="CDD" id="cd06225">
    <property type="entry name" value="HAMP"/>
    <property type="match status" value="1"/>
</dbReference>
<dbReference type="InterPro" id="IPR000160">
    <property type="entry name" value="GGDEF_dom"/>
</dbReference>
<dbReference type="NCBIfam" id="TIGR00254">
    <property type="entry name" value="GGDEF"/>
    <property type="match status" value="1"/>
</dbReference>
<dbReference type="EMBL" id="JADJMS010000011">
    <property type="protein sequence ID" value="MBK7414640.1"/>
    <property type="molecule type" value="Genomic_DNA"/>
</dbReference>
<dbReference type="PROSITE" id="PS50887">
    <property type="entry name" value="GGDEF"/>
    <property type="match status" value="1"/>
</dbReference>
<feature type="domain" description="EAL" evidence="2">
    <location>
        <begin position="440"/>
        <end position="695"/>
    </location>
</feature>
<protein>
    <submittedName>
        <fullName evidence="5">Diguanylate cyclase</fullName>
    </submittedName>
</protein>
<evidence type="ECO:0000259" key="3">
    <source>
        <dbReference type="PROSITE" id="PS50885"/>
    </source>
</evidence>
<reference evidence="5 6" key="1">
    <citation type="submission" date="2020-10" db="EMBL/GenBank/DDBJ databases">
        <title>Connecting structure to function with the recovery of over 1000 high-quality activated sludge metagenome-assembled genomes encoding full-length rRNA genes using long-read sequencing.</title>
        <authorList>
            <person name="Singleton C.M."/>
            <person name="Petriglieri F."/>
            <person name="Kristensen J.M."/>
            <person name="Kirkegaard R.H."/>
            <person name="Michaelsen T.Y."/>
            <person name="Andersen M.H."/>
            <person name="Karst S.M."/>
            <person name="Dueholm M.S."/>
            <person name="Nielsen P.H."/>
            <person name="Albertsen M."/>
        </authorList>
    </citation>
    <scope>NUCLEOTIDE SEQUENCE [LARGE SCALE GENOMIC DNA]</scope>
    <source>
        <strain evidence="5">EsbW_18-Q3-R4-48_BATAC.463</strain>
    </source>
</reference>
<evidence type="ECO:0000259" key="4">
    <source>
        <dbReference type="PROSITE" id="PS50887"/>
    </source>
</evidence>
<dbReference type="SUPFAM" id="SSF141868">
    <property type="entry name" value="EAL domain-like"/>
    <property type="match status" value="1"/>
</dbReference>
<dbReference type="InterPro" id="IPR019247">
    <property type="entry name" value="Histidine_kinase_BarA_N"/>
</dbReference>
<dbReference type="PANTHER" id="PTHR44757:SF2">
    <property type="entry name" value="BIOFILM ARCHITECTURE MAINTENANCE PROTEIN MBAA"/>
    <property type="match status" value="1"/>
</dbReference>
<evidence type="ECO:0000313" key="6">
    <source>
        <dbReference type="Proteomes" id="UP000739411"/>
    </source>
</evidence>
<evidence type="ECO:0000313" key="5">
    <source>
        <dbReference type="EMBL" id="MBK7414640.1"/>
    </source>
</evidence>
<evidence type="ECO:0000256" key="1">
    <source>
        <dbReference type="SAM" id="Phobius"/>
    </source>
</evidence>
<dbReference type="InterPro" id="IPR003660">
    <property type="entry name" value="HAMP_dom"/>
</dbReference>
<keyword evidence="1" id="KW-0812">Transmembrane</keyword>
<name>A0A935JWY5_9RHOO</name>
<dbReference type="GO" id="GO:0016020">
    <property type="term" value="C:membrane"/>
    <property type="evidence" value="ECO:0007669"/>
    <property type="project" value="InterPro"/>
</dbReference>
<dbReference type="SUPFAM" id="SSF55073">
    <property type="entry name" value="Nucleotide cyclase"/>
    <property type="match status" value="1"/>
</dbReference>
<evidence type="ECO:0000259" key="2">
    <source>
        <dbReference type="PROSITE" id="PS50883"/>
    </source>
</evidence>
<dbReference type="Pfam" id="PF00563">
    <property type="entry name" value="EAL"/>
    <property type="match status" value="1"/>
</dbReference>
<feature type="domain" description="HAMP" evidence="3">
    <location>
        <begin position="198"/>
        <end position="250"/>
    </location>
</feature>
<dbReference type="SMART" id="SM00304">
    <property type="entry name" value="HAMP"/>
    <property type="match status" value="1"/>
</dbReference>
<dbReference type="CDD" id="cd01948">
    <property type="entry name" value="EAL"/>
    <property type="match status" value="1"/>
</dbReference>
<dbReference type="InterPro" id="IPR001633">
    <property type="entry name" value="EAL_dom"/>
</dbReference>
<dbReference type="Gene3D" id="3.30.70.270">
    <property type="match status" value="1"/>
</dbReference>
<keyword evidence="1" id="KW-0472">Membrane</keyword>
<dbReference type="AlphaFoldDB" id="A0A935JWY5"/>
<dbReference type="SUPFAM" id="SSF158472">
    <property type="entry name" value="HAMP domain-like"/>
    <property type="match status" value="1"/>
</dbReference>
<gene>
    <name evidence="5" type="ORF">IPJ38_05505</name>
</gene>
<dbReference type="GO" id="GO:0003824">
    <property type="term" value="F:catalytic activity"/>
    <property type="evidence" value="ECO:0007669"/>
    <property type="project" value="UniProtKB-ARBA"/>
</dbReference>
<dbReference type="SMART" id="SM00267">
    <property type="entry name" value="GGDEF"/>
    <property type="match status" value="1"/>
</dbReference>
<dbReference type="InterPro" id="IPR029787">
    <property type="entry name" value="Nucleotide_cyclase"/>
</dbReference>
<dbReference type="InterPro" id="IPR043128">
    <property type="entry name" value="Rev_trsase/Diguanyl_cyclase"/>
</dbReference>
<dbReference type="PROSITE" id="PS50883">
    <property type="entry name" value="EAL"/>
    <property type="match status" value="1"/>
</dbReference>
<dbReference type="FunFam" id="3.30.70.270:FF:000001">
    <property type="entry name" value="Diguanylate cyclase domain protein"/>
    <property type="match status" value="1"/>
</dbReference>
<accession>A0A935JWY5</accession>
<sequence>MKHLNIRQRLLLITLLPSALMAIVLVTFFTMSGLRTLESDLNAHGHALVRYLAPISEYGIISGQIESLHVLAQTSVQEPGVKAAIIVNQRGRAVAVSGRVSLGSEHLRRPPQQAGVVAENENWIAFGAPVMRSLSEADALYEPITSGVESRNEVIGAVFVEFDKGELAQRQRALVLRGLAIVGIGLLLLAMQAIAIADSAAHPVRRLVLAVRSMSNGQFDTRVNADSSGEFGILERGFNEMAGHIEDVHASMQERIEEATAMLAFQARHDALTGLLNRREFEQRLERALLNVQAGGEECSVLFIDLDRFKPVNDTCGHLAGDELLRQISQLFQGRLREEDTLARVGGDEFCILLDNCTGPRARQVAEDICGLAAAYRFIWQDKVFAIGASIGLSTVNRNVRNINDILAAGDAACYRAKESGRNQFIEQLPNAQPERRQEANGWSERISGALADGRVLIEAMPLRALQPDAMTGHLVEIGARLSEPGQPSISLSALIDAAERNDLAPTVDRYFIDQAIKALVRAEKHGKELHCLVPISLASICQRDTASYIAQQLALFNVGGRGLCLLFSEEESARKSTQVLEFSRSIRSVGCRIALDDFGGGLSSFSHLRAIAPDCVKLSRSLTRDLNGNRASTALLRAVQEITSDLDIYTLADGVDDPAGLQQLSEIGITYAEGLAVAPSEPFQVWFEGVVMRS</sequence>
<dbReference type="Pfam" id="PF00672">
    <property type="entry name" value="HAMP"/>
    <property type="match status" value="1"/>
</dbReference>
<dbReference type="InterPro" id="IPR035919">
    <property type="entry name" value="EAL_sf"/>
</dbReference>
<dbReference type="CDD" id="cd01949">
    <property type="entry name" value="GGDEF"/>
    <property type="match status" value="1"/>
</dbReference>
<dbReference type="PANTHER" id="PTHR44757">
    <property type="entry name" value="DIGUANYLATE CYCLASE DGCP"/>
    <property type="match status" value="1"/>
</dbReference>
<dbReference type="Pfam" id="PF00990">
    <property type="entry name" value="GGDEF"/>
    <property type="match status" value="1"/>
</dbReference>
<proteinExistence type="predicted"/>
<dbReference type="GO" id="GO:0007165">
    <property type="term" value="P:signal transduction"/>
    <property type="evidence" value="ECO:0007669"/>
    <property type="project" value="InterPro"/>
</dbReference>
<feature type="transmembrane region" description="Helical" evidence="1">
    <location>
        <begin position="12"/>
        <end position="31"/>
    </location>
</feature>
<feature type="transmembrane region" description="Helical" evidence="1">
    <location>
        <begin position="174"/>
        <end position="197"/>
    </location>
</feature>
<dbReference type="Pfam" id="PF09984">
    <property type="entry name" value="sCache_4"/>
    <property type="match status" value="1"/>
</dbReference>
<feature type="domain" description="GGDEF" evidence="4">
    <location>
        <begin position="297"/>
        <end position="430"/>
    </location>
</feature>
<organism evidence="5 6">
    <name type="scientific">Candidatus Dechloromonas phosphorivorans</name>
    <dbReference type="NCBI Taxonomy" id="2899244"/>
    <lineage>
        <taxon>Bacteria</taxon>
        <taxon>Pseudomonadati</taxon>
        <taxon>Pseudomonadota</taxon>
        <taxon>Betaproteobacteria</taxon>
        <taxon>Rhodocyclales</taxon>
        <taxon>Azonexaceae</taxon>
        <taxon>Dechloromonas</taxon>
    </lineage>
</organism>
<dbReference type="Gene3D" id="3.20.20.450">
    <property type="entry name" value="EAL domain"/>
    <property type="match status" value="1"/>
</dbReference>
<comment type="caution">
    <text evidence="5">The sequence shown here is derived from an EMBL/GenBank/DDBJ whole genome shotgun (WGS) entry which is preliminary data.</text>
</comment>
<dbReference type="PROSITE" id="PS50885">
    <property type="entry name" value="HAMP"/>
    <property type="match status" value="1"/>
</dbReference>
<keyword evidence="1" id="KW-1133">Transmembrane helix</keyword>
<dbReference type="Gene3D" id="6.10.340.10">
    <property type="match status" value="1"/>
</dbReference>